<keyword evidence="4" id="KW-1185">Reference proteome</keyword>
<sequence>MPVSLSEWRVRIGTFVHWIREYEVKERRERLLKERIRRLKVLCERLEAKIGDSGEESEDDKSRQGDPDPKGCPHTTSNIRSSGNSSDIKNLLTSCDQCIHDLLTASDSHIKEILTPSDTCIKQLLTPRRERLQRIRRLKVLCERLEAKMGDSGEESEDDKSRQDDPDPKGCPHTTSNIRSSGNSSDIKNLLNSCDQCTQDLLTASDSHIKEILAPSDTCIKQLLTPTDSNIRHLLSLTNLCRKDQQTARDSHNEDVTMLTPTDSNIRELITHSDSCFRELHMSADACTDDMLSDSDVKDLLTPRDSAIFEILQPKYYCTNRLLTPKDSFIQTSLPRDSCIEELLTPRDSYIRELLSVNSHNDKSLSPGDGYIQKMFTPRESCTSESLTTGDAYIQESLTQRDSYIQELLTPRDTYTNESLTPGHSYTNKSPTPGDSYIQELLTPRDSYTNKSLTQRHSYTNTSLNPGDSYIQELLALRDFYTNESLTPEDSCTQDSLSPRDSDIRELLTPRDSYTIEPLTQGDSYIQELLTPRDSHTNELLTPTYSYANELLIPGHSFTNTSLAPGDSYTHELLAPRDSYTNEPLTPGDSCTQDFLTPRNSDIRGLLTPRDFYTIESLAQGDSYIQELLTPRDSYTNEPPRPGHSYTNKSLTGVIGLESPRQGDNKSSPTSSLNRDAVQHGPSGGKEMANTSSRSSCHKTDSLKGTVDVMLSQQPYLTELLLVKAGDVELNPGPLHGPIDSVLQENELILLAEEVPVNCYNKLCTGLGFSLTQSQTVLTQHLLNFPGALINFFCRWKVKQRDGTNIRALLGEILKNADMDGLQTKLLKDPILDTSLQNMTEAQVLQCGEELKTFYSEKMCKIKPDPLNFNIIVEFQQIYTNLTLLRNEMGTRQTKTPLDYNDLLTTKINGVLPKRLLVEGEGGVGKTTFCSKIAWDWVNGSPEFQRFSWVLVIPLRNVVKGHTIGDIMKNYLSDSNAVNPKQIDNYILSQPTKVLIVLDGLDEYDGDLSAEESSDISQILRLEKFKECIVLVTTRPWRADQIRSNEESSRSYAFIAIKGFSAENISTYISKYFVNDEKAGSELIRFIEVNDIELLPPW</sequence>
<dbReference type="SUPFAM" id="SSF52540">
    <property type="entry name" value="P-loop containing nucleoside triphosphate hydrolases"/>
    <property type="match status" value="1"/>
</dbReference>
<dbReference type="AlphaFoldDB" id="A0A7M7P3U1"/>
<dbReference type="InterPro" id="IPR007111">
    <property type="entry name" value="NACHT_NTPase"/>
</dbReference>
<dbReference type="Proteomes" id="UP000007110">
    <property type="component" value="Unassembled WGS sequence"/>
</dbReference>
<dbReference type="RefSeq" id="XP_030844761.1">
    <property type="nucleotide sequence ID" value="XM_030988901.1"/>
</dbReference>
<dbReference type="PANTHER" id="PTHR24407">
    <property type="entry name" value="PROTEIN KINASE DOMAIN-CONTAINING PROTEIN"/>
    <property type="match status" value="1"/>
</dbReference>
<evidence type="ECO:0000313" key="4">
    <source>
        <dbReference type="Proteomes" id="UP000007110"/>
    </source>
</evidence>
<evidence type="ECO:0000259" key="2">
    <source>
        <dbReference type="PROSITE" id="PS50837"/>
    </source>
</evidence>
<accession>A0A7M7P3U1</accession>
<feature type="compositionally biased region" description="Polar residues" evidence="1">
    <location>
        <begin position="173"/>
        <end position="184"/>
    </location>
</feature>
<evidence type="ECO:0000256" key="1">
    <source>
        <dbReference type="SAM" id="MobiDB-lite"/>
    </source>
</evidence>
<dbReference type="PANTHER" id="PTHR24407:SF14">
    <property type="entry name" value="SIR2-LIKE DOMAIN-CONTAINING PROTEIN"/>
    <property type="match status" value="1"/>
</dbReference>
<dbReference type="Pfam" id="PF05729">
    <property type="entry name" value="NACHT"/>
    <property type="match status" value="1"/>
</dbReference>
<feature type="region of interest" description="Disordered" evidence="1">
    <location>
        <begin position="414"/>
        <end position="433"/>
    </location>
</feature>
<dbReference type="PROSITE" id="PS50837">
    <property type="entry name" value="NACHT"/>
    <property type="match status" value="1"/>
</dbReference>
<name>A0A7M7P3U1_STRPU</name>
<feature type="domain" description="NACHT" evidence="2">
    <location>
        <begin position="914"/>
        <end position="1036"/>
    </location>
</feature>
<dbReference type="OrthoDB" id="120976at2759"/>
<organism evidence="3 4">
    <name type="scientific">Strongylocentrotus purpuratus</name>
    <name type="common">Purple sea urchin</name>
    <dbReference type="NCBI Taxonomy" id="7668"/>
    <lineage>
        <taxon>Eukaryota</taxon>
        <taxon>Metazoa</taxon>
        <taxon>Echinodermata</taxon>
        <taxon>Eleutherozoa</taxon>
        <taxon>Echinozoa</taxon>
        <taxon>Echinoidea</taxon>
        <taxon>Euechinoidea</taxon>
        <taxon>Echinacea</taxon>
        <taxon>Camarodonta</taxon>
        <taxon>Echinidea</taxon>
        <taxon>Strongylocentrotidae</taxon>
        <taxon>Strongylocentrotus</taxon>
    </lineage>
</organism>
<feature type="region of interest" description="Disordered" evidence="1">
    <location>
        <begin position="52"/>
        <end position="85"/>
    </location>
</feature>
<dbReference type="InterPro" id="IPR027417">
    <property type="entry name" value="P-loop_NTPase"/>
</dbReference>
<dbReference type="InParanoid" id="A0A7M7P3U1"/>
<dbReference type="KEGG" id="spu:105437525"/>
<feature type="compositionally biased region" description="Polar residues" evidence="1">
    <location>
        <begin position="74"/>
        <end position="85"/>
    </location>
</feature>
<reference evidence="3" key="2">
    <citation type="submission" date="2021-01" db="UniProtKB">
        <authorList>
            <consortium name="EnsemblMetazoa"/>
        </authorList>
    </citation>
    <scope>IDENTIFICATION</scope>
</reference>
<feature type="compositionally biased region" description="Basic and acidic residues" evidence="1">
    <location>
        <begin position="159"/>
        <end position="170"/>
    </location>
</feature>
<reference evidence="4" key="1">
    <citation type="submission" date="2015-02" db="EMBL/GenBank/DDBJ databases">
        <title>Genome sequencing for Strongylocentrotus purpuratus.</title>
        <authorList>
            <person name="Murali S."/>
            <person name="Liu Y."/>
            <person name="Vee V."/>
            <person name="English A."/>
            <person name="Wang M."/>
            <person name="Skinner E."/>
            <person name="Han Y."/>
            <person name="Muzny D.M."/>
            <person name="Worley K.C."/>
            <person name="Gibbs R.A."/>
        </authorList>
    </citation>
    <scope>NUCLEOTIDE SEQUENCE</scope>
</reference>
<proteinExistence type="predicted"/>
<feature type="region of interest" description="Disordered" evidence="1">
    <location>
        <begin position="149"/>
        <end position="184"/>
    </location>
</feature>
<protein>
    <recommendedName>
        <fullName evidence="2">NACHT domain-containing protein</fullName>
    </recommendedName>
</protein>
<dbReference type="EnsemblMetazoa" id="XM_030988901">
    <property type="protein sequence ID" value="XP_030844761"/>
    <property type="gene ID" value="LOC105437525"/>
</dbReference>
<dbReference type="Gene3D" id="3.40.50.300">
    <property type="entry name" value="P-loop containing nucleotide triphosphate hydrolases"/>
    <property type="match status" value="1"/>
</dbReference>
<feature type="compositionally biased region" description="Basic and acidic residues" evidence="1">
    <location>
        <begin position="60"/>
        <end position="71"/>
    </location>
</feature>
<evidence type="ECO:0000313" key="3">
    <source>
        <dbReference type="EnsemblMetazoa" id="XP_030844761"/>
    </source>
</evidence>
<feature type="region of interest" description="Disordered" evidence="1">
    <location>
        <begin position="632"/>
        <end position="700"/>
    </location>
</feature>
<feature type="compositionally biased region" description="Polar residues" evidence="1">
    <location>
        <begin position="665"/>
        <end position="674"/>
    </location>
</feature>
<dbReference type="GeneID" id="105437525"/>